<dbReference type="CDD" id="cd03192">
    <property type="entry name" value="GST_C_Sigma_like"/>
    <property type="match status" value="1"/>
</dbReference>
<dbReference type="PANTHER" id="PTHR11571">
    <property type="entry name" value="GLUTATHIONE S-TRANSFERASE"/>
    <property type="match status" value="1"/>
</dbReference>
<protein>
    <submittedName>
        <fullName evidence="4">Uncharacterized protein</fullName>
    </submittedName>
</protein>
<dbReference type="Pfam" id="PF14497">
    <property type="entry name" value="GST_C_3"/>
    <property type="match status" value="1"/>
</dbReference>
<evidence type="ECO:0000313" key="3">
    <source>
        <dbReference type="Proteomes" id="UP000887566"/>
    </source>
</evidence>
<dbReference type="InterPro" id="IPR010987">
    <property type="entry name" value="Glutathione-S-Trfase_C-like"/>
</dbReference>
<reference evidence="4" key="1">
    <citation type="submission" date="2022-11" db="UniProtKB">
        <authorList>
            <consortium name="WormBaseParasite"/>
        </authorList>
    </citation>
    <scope>IDENTIFICATION</scope>
</reference>
<dbReference type="CDD" id="cd03039">
    <property type="entry name" value="GST_N_Sigma_like"/>
    <property type="match status" value="1"/>
</dbReference>
<dbReference type="FunFam" id="1.20.1050.10:FF:000030">
    <property type="entry name" value="Glutathione S-transferase S1"/>
    <property type="match status" value="1"/>
</dbReference>
<dbReference type="SUPFAM" id="SSF52833">
    <property type="entry name" value="Thioredoxin-like"/>
    <property type="match status" value="1"/>
</dbReference>
<dbReference type="InterPro" id="IPR004046">
    <property type="entry name" value="GST_C"/>
</dbReference>
<evidence type="ECO:0000313" key="4">
    <source>
        <dbReference type="WBParaSite" id="PSAMB.scaffold331size56319.g4761.t1"/>
    </source>
</evidence>
<dbReference type="PROSITE" id="PS50404">
    <property type="entry name" value="GST_NTER"/>
    <property type="match status" value="1"/>
</dbReference>
<dbReference type="FunFam" id="3.40.30.10:FF:000258">
    <property type="entry name" value="Glutathione S-transferase"/>
    <property type="match status" value="1"/>
</dbReference>
<dbReference type="InterPro" id="IPR036249">
    <property type="entry name" value="Thioredoxin-like_sf"/>
</dbReference>
<name>A0A914W9A2_9BILA</name>
<feature type="domain" description="GST C-terminal" evidence="2">
    <location>
        <begin position="81"/>
        <end position="203"/>
    </location>
</feature>
<dbReference type="Gene3D" id="1.20.1050.10">
    <property type="match status" value="1"/>
</dbReference>
<dbReference type="Proteomes" id="UP000887566">
    <property type="component" value="Unplaced"/>
</dbReference>
<dbReference type="AlphaFoldDB" id="A0A914W9A2"/>
<dbReference type="SUPFAM" id="SSF47616">
    <property type="entry name" value="GST C-terminal domain-like"/>
    <property type="match status" value="1"/>
</dbReference>
<proteinExistence type="predicted"/>
<sequence length="210" mass="24270">MPHYKLIYFNFYGRAETIRFLFHLAGVPYEEVDIDIPDWSSKKPETRWGFLPELEVDGKKLAQSNAINFYLAKQFGFIGKDDWEAARILEFLIGWEDLFPKFIAAFFEQNTEKKAELEKAAIESAMKPFYQNLERCLDENGAGYLVGDKLTVADINAMVNLTGFEEIAPGVLGVFPKLVAYNKRIQDEPKIKEWIDKRPKIPFSIMSKKK</sequence>
<evidence type="ECO:0000259" key="1">
    <source>
        <dbReference type="PROSITE" id="PS50404"/>
    </source>
</evidence>
<dbReference type="WBParaSite" id="PSAMB.scaffold331size56319.g4761.t1">
    <property type="protein sequence ID" value="PSAMB.scaffold331size56319.g4761.t1"/>
    <property type="gene ID" value="PSAMB.scaffold331size56319.g4761"/>
</dbReference>
<dbReference type="Gene3D" id="3.40.30.10">
    <property type="entry name" value="Glutaredoxin"/>
    <property type="match status" value="1"/>
</dbReference>
<dbReference type="SFLD" id="SFLDS00019">
    <property type="entry name" value="Glutathione_Transferase_(cytos"/>
    <property type="match status" value="1"/>
</dbReference>
<dbReference type="InterPro" id="IPR036282">
    <property type="entry name" value="Glutathione-S-Trfase_C_sf"/>
</dbReference>
<dbReference type="SFLD" id="SFLDG01205">
    <property type="entry name" value="AMPS.1"/>
    <property type="match status" value="1"/>
</dbReference>
<dbReference type="InterPro" id="IPR040079">
    <property type="entry name" value="Glutathione_S-Trfase"/>
</dbReference>
<dbReference type="GO" id="GO:0006749">
    <property type="term" value="P:glutathione metabolic process"/>
    <property type="evidence" value="ECO:0007669"/>
    <property type="project" value="TreeGrafter"/>
</dbReference>
<dbReference type="InterPro" id="IPR004045">
    <property type="entry name" value="Glutathione_S-Trfase_N"/>
</dbReference>
<dbReference type="SFLD" id="SFLDG00363">
    <property type="entry name" value="AMPS_(cytGST):_Alpha-__Mu-__Pi"/>
    <property type="match status" value="1"/>
</dbReference>
<feature type="domain" description="GST N-terminal" evidence="1">
    <location>
        <begin position="2"/>
        <end position="79"/>
    </location>
</feature>
<dbReference type="PANTHER" id="PTHR11571:SF150">
    <property type="entry name" value="GLUTATHIONE S-TRANSFERASE"/>
    <property type="match status" value="1"/>
</dbReference>
<organism evidence="3 4">
    <name type="scientific">Plectus sambesii</name>
    <dbReference type="NCBI Taxonomy" id="2011161"/>
    <lineage>
        <taxon>Eukaryota</taxon>
        <taxon>Metazoa</taxon>
        <taxon>Ecdysozoa</taxon>
        <taxon>Nematoda</taxon>
        <taxon>Chromadorea</taxon>
        <taxon>Plectida</taxon>
        <taxon>Plectina</taxon>
        <taxon>Plectoidea</taxon>
        <taxon>Plectidae</taxon>
        <taxon>Plectus</taxon>
    </lineage>
</organism>
<keyword evidence="3" id="KW-1185">Reference proteome</keyword>
<evidence type="ECO:0000259" key="2">
    <source>
        <dbReference type="PROSITE" id="PS50405"/>
    </source>
</evidence>
<dbReference type="PROSITE" id="PS50405">
    <property type="entry name" value="GST_CTER"/>
    <property type="match status" value="1"/>
</dbReference>
<dbReference type="GO" id="GO:0004364">
    <property type="term" value="F:glutathione transferase activity"/>
    <property type="evidence" value="ECO:0007669"/>
    <property type="project" value="UniProtKB-ARBA"/>
</dbReference>
<accession>A0A914W9A2</accession>
<dbReference type="InterPro" id="IPR050213">
    <property type="entry name" value="GST_superfamily"/>
</dbReference>
<dbReference type="Pfam" id="PF02798">
    <property type="entry name" value="GST_N"/>
    <property type="match status" value="1"/>
</dbReference>